<dbReference type="OrthoDB" id="10007484at2759"/>
<dbReference type="EMBL" id="JACAZH010000010">
    <property type="protein sequence ID" value="KAF7357187.1"/>
    <property type="molecule type" value="Genomic_DNA"/>
</dbReference>
<dbReference type="Pfam" id="PF20209">
    <property type="entry name" value="DUF6570"/>
    <property type="match status" value="1"/>
</dbReference>
<keyword evidence="4" id="KW-0347">Helicase</keyword>
<feature type="domain" description="Helitron helicase-like" evidence="2">
    <location>
        <begin position="465"/>
        <end position="664"/>
    </location>
</feature>
<accession>A0A8H6YET1</accession>
<dbReference type="Pfam" id="PF14214">
    <property type="entry name" value="Helitron_like_N"/>
    <property type="match status" value="1"/>
</dbReference>
<keyword evidence="5" id="KW-1185">Reference proteome</keyword>
<keyword evidence="4" id="KW-0547">Nucleotide-binding</keyword>
<feature type="region of interest" description="Disordered" evidence="1">
    <location>
        <begin position="936"/>
        <end position="958"/>
    </location>
</feature>
<comment type="caution">
    <text evidence="4">The sequence shown here is derived from an EMBL/GenBank/DDBJ whole genome shotgun (WGS) entry which is preliminary data.</text>
</comment>
<name>A0A8H6YET1_9AGAR</name>
<dbReference type="InterPro" id="IPR046700">
    <property type="entry name" value="DUF6570"/>
</dbReference>
<evidence type="ECO:0000256" key="1">
    <source>
        <dbReference type="SAM" id="MobiDB-lite"/>
    </source>
</evidence>
<evidence type="ECO:0000259" key="3">
    <source>
        <dbReference type="Pfam" id="PF20209"/>
    </source>
</evidence>
<keyword evidence="4" id="KW-0378">Hydrolase</keyword>
<organism evidence="4 5">
    <name type="scientific">Mycena sanguinolenta</name>
    <dbReference type="NCBI Taxonomy" id="230812"/>
    <lineage>
        <taxon>Eukaryota</taxon>
        <taxon>Fungi</taxon>
        <taxon>Dikarya</taxon>
        <taxon>Basidiomycota</taxon>
        <taxon>Agaricomycotina</taxon>
        <taxon>Agaricomycetes</taxon>
        <taxon>Agaricomycetidae</taxon>
        <taxon>Agaricales</taxon>
        <taxon>Marasmiineae</taxon>
        <taxon>Mycenaceae</taxon>
        <taxon>Mycena</taxon>
    </lineage>
</organism>
<gene>
    <name evidence="4" type="ORF">MSAN_01313400</name>
</gene>
<evidence type="ECO:0000259" key="2">
    <source>
        <dbReference type="Pfam" id="PF14214"/>
    </source>
</evidence>
<dbReference type="InterPro" id="IPR025476">
    <property type="entry name" value="Helitron_helicase-like"/>
</dbReference>
<evidence type="ECO:0000313" key="5">
    <source>
        <dbReference type="Proteomes" id="UP000623467"/>
    </source>
</evidence>
<protein>
    <submittedName>
        <fullName evidence="4">ATP-dependent DNA helicase</fullName>
    </submittedName>
</protein>
<evidence type="ECO:0000313" key="4">
    <source>
        <dbReference type="EMBL" id="KAF7357187.1"/>
    </source>
</evidence>
<keyword evidence="4" id="KW-0067">ATP-binding</keyword>
<reference evidence="4" key="1">
    <citation type="submission" date="2020-05" db="EMBL/GenBank/DDBJ databases">
        <title>Mycena genomes resolve the evolution of fungal bioluminescence.</title>
        <authorList>
            <person name="Tsai I.J."/>
        </authorList>
    </citation>
    <scope>NUCLEOTIDE SEQUENCE</scope>
    <source>
        <strain evidence="4">160909Yilan</strain>
    </source>
</reference>
<dbReference type="AlphaFoldDB" id="A0A8H6YET1"/>
<feature type="compositionally biased region" description="Polar residues" evidence="1">
    <location>
        <begin position="348"/>
        <end position="361"/>
    </location>
</feature>
<feature type="domain" description="DUF6570" evidence="3">
    <location>
        <begin position="184"/>
        <end position="312"/>
    </location>
</feature>
<sequence length="1107" mass="124165">MSILVSSAYTSLVNLSGSPVTTVAAAFLERIAPHRRNDQLALTINGRPNGSFTTVLECSVQRDLAVDVSLGLDWTSSAREWLISLNLPCSPDTIRSLVYAVNPADSSSPVIGQNTSDLPVVSQPASMQMPTHAGWMPDHTWRMPDHTWRTADYTWRLPTHTGWMPVRAGQMTLPTGRNKNLGSNIASGPVPPELTDLTVIEEAMIARCRAKCWIIQLKEEDDHSTPITQRGVRGHVIVYPQRPSDIAKVLPPSIEEVITPICVIFVGSNPPTKEWLQKKAKPLTVRKEKVMAALDWLKSHNPLYKDVEINRHVFDGQPEETILPFHVQHILPSAGINATTSSYCPTPMQENSENRNVQSVRPSAPTVPDLSTVNNPPEITPIPFESVVVMDVEGHASTNELRQAAINHMNLPGSNYIGIPHEKSPVNEFNNPALFPMIYPTLYPYGIGGCEDKRRPTPLALKTHVKHLFNLADRRFQNHYSFLFTAFNMMQRRQVLLRTSFKVKQKNFDHVAAQFATVSPEAVHLVSERIANGDSKTANNDEERPVLKLMREVNRKAFQVFYLTINPADIYNPLVKFLAGDEIDLDKLTMDTVPDYYKQSCLIAKNPAVAAEFFNVYMKAFISEILGYDPKQENLEGGILGVVKAYYGCVEAQGRGTLHCHMLIWLEGGLNPNQIKERALANGGDLEFQKKLLAFLDDTISTSVPPDPDPDFELELAKVHPCATRGPTAPDLEQNASISREKDLHNLVKKCQFHTHHPTCYKYWRGPPEPKECRFDLDESNTVPISTFDPDTGEITLRCLDGLVNNFNETVLEAIRCNMDIKFIGSGPAAKAILYYITDYITKTQLQAHVAYAALELAVGRLGEYDPNVDEYMVRARRLLQKCAHAMIAKQELSAQQVVSYLMGYEDHFTSHKFNNLYWTGFEKFINDEDPSPECYRTSVKSSAPVSQPEELESEPMQDLADSNLQPDFFTAVHSVPDATSSEMEADAPQEGEDEITLIFDDNGRPLPSANQVADYQSRGRALEDVCVWDFAAQIEKVSKASVLRKRRDEPDETEEKADVEYLEDLEDIDDILNYPGRLRPKVLLEPDHIQSTSHFLRQCPAAMLKI</sequence>
<dbReference type="GO" id="GO:0004386">
    <property type="term" value="F:helicase activity"/>
    <property type="evidence" value="ECO:0007669"/>
    <property type="project" value="UniProtKB-KW"/>
</dbReference>
<proteinExistence type="predicted"/>
<dbReference type="Proteomes" id="UP000623467">
    <property type="component" value="Unassembled WGS sequence"/>
</dbReference>
<feature type="region of interest" description="Disordered" evidence="1">
    <location>
        <begin position="348"/>
        <end position="376"/>
    </location>
</feature>